<dbReference type="Proteomes" id="UP000184520">
    <property type="component" value="Unassembled WGS sequence"/>
</dbReference>
<dbReference type="InterPro" id="IPR024688">
    <property type="entry name" value="Mac_dom"/>
</dbReference>
<dbReference type="Pfam" id="PF14602">
    <property type="entry name" value="Hexapep_2"/>
    <property type="match status" value="1"/>
</dbReference>
<name>A0A1M5R996_9ALTE</name>
<dbReference type="EMBL" id="FQWD01000007">
    <property type="protein sequence ID" value="SHH22922.1"/>
    <property type="molecule type" value="Genomic_DNA"/>
</dbReference>
<evidence type="ECO:0000259" key="3">
    <source>
        <dbReference type="Pfam" id="PF12464"/>
    </source>
</evidence>
<accession>A0A1M5R996</accession>
<dbReference type="InterPro" id="IPR051159">
    <property type="entry name" value="Hexapeptide_acetyltransf"/>
</dbReference>
<dbReference type="InterPro" id="IPR011004">
    <property type="entry name" value="Trimer_LpxA-like_sf"/>
</dbReference>
<proteinExistence type="inferred from homology"/>
<evidence type="ECO:0000256" key="2">
    <source>
        <dbReference type="ARBA" id="ARBA00022679"/>
    </source>
</evidence>
<evidence type="ECO:0000313" key="5">
    <source>
        <dbReference type="Proteomes" id="UP000184520"/>
    </source>
</evidence>
<dbReference type="SUPFAM" id="SSF51161">
    <property type="entry name" value="Trimeric LpxA-like enzymes"/>
    <property type="match status" value="1"/>
</dbReference>
<dbReference type="PANTHER" id="PTHR23416">
    <property type="entry name" value="SIALIC ACID SYNTHASE-RELATED"/>
    <property type="match status" value="1"/>
</dbReference>
<comment type="similarity">
    <text evidence="1">Belongs to the transferase hexapeptide repeat family.</text>
</comment>
<evidence type="ECO:0000313" key="4">
    <source>
        <dbReference type="EMBL" id="SHH22922.1"/>
    </source>
</evidence>
<dbReference type="AlphaFoldDB" id="A0A1M5R996"/>
<keyword evidence="2 4" id="KW-0808">Transferase</keyword>
<reference evidence="5" key="1">
    <citation type="submission" date="2016-11" db="EMBL/GenBank/DDBJ databases">
        <authorList>
            <person name="Varghese N."/>
            <person name="Submissions S."/>
        </authorList>
    </citation>
    <scope>NUCLEOTIDE SEQUENCE [LARGE SCALE GENOMIC DNA]</scope>
    <source>
        <strain evidence="5">CGMCC 1.8995</strain>
    </source>
</reference>
<dbReference type="RefSeq" id="WP_073325036.1">
    <property type="nucleotide sequence ID" value="NZ_FQWD01000007.1"/>
</dbReference>
<dbReference type="OrthoDB" id="9815592at2"/>
<dbReference type="InterPro" id="IPR001451">
    <property type="entry name" value="Hexapep"/>
</dbReference>
<evidence type="ECO:0000256" key="1">
    <source>
        <dbReference type="ARBA" id="ARBA00007274"/>
    </source>
</evidence>
<dbReference type="STRING" id="634436.SAMN05216361_4095"/>
<sequence>MEIPKDVWQAIQDGDWYLGNASELQVLRLHASQLCWFINQPNHNEQARKEALQQLLPNVVNVEIGGHFACDFGINIFCNGPLLVKHNVVILDHNKVNLGSHVVIEEGVVIATVTHPLEEQKRKAGWQQAHAIHIGNHVTLGAHCSVLPGASIPDNTTVPAGTVVTKSMYAL</sequence>
<dbReference type="Gene3D" id="2.160.10.10">
    <property type="entry name" value="Hexapeptide repeat proteins"/>
    <property type="match status" value="1"/>
</dbReference>
<dbReference type="Pfam" id="PF12464">
    <property type="entry name" value="Mac"/>
    <property type="match status" value="1"/>
</dbReference>
<dbReference type="PANTHER" id="PTHR23416:SF23">
    <property type="entry name" value="ACETYLTRANSFERASE C18B11.09C-RELATED"/>
    <property type="match status" value="1"/>
</dbReference>
<protein>
    <submittedName>
        <fullName evidence="4">Maltose O-acetyltransferase</fullName>
    </submittedName>
</protein>
<dbReference type="GO" id="GO:0016407">
    <property type="term" value="F:acetyltransferase activity"/>
    <property type="evidence" value="ECO:0007669"/>
    <property type="project" value="InterPro"/>
</dbReference>
<gene>
    <name evidence="4" type="ORF">SAMN05216361_4095</name>
</gene>
<keyword evidence="5" id="KW-1185">Reference proteome</keyword>
<dbReference type="GO" id="GO:0008374">
    <property type="term" value="F:O-acyltransferase activity"/>
    <property type="evidence" value="ECO:0007669"/>
    <property type="project" value="TreeGrafter"/>
</dbReference>
<organism evidence="4 5">
    <name type="scientific">Marisediminitalea aggregata</name>
    <dbReference type="NCBI Taxonomy" id="634436"/>
    <lineage>
        <taxon>Bacteria</taxon>
        <taxon>Pseudomonadati</taxon>
        <taxon>Pseudomonadota</taxon>
        <taxon>Gammaproteobacteria</taxon>
        <taxon>Alteromonadales</taxon>
        <taxon>Alteromonadaceae</taxon>
        <taxon>Marisediminitalea</taxon>
    </lineage>
</organism>
<feature type="domain" description="Maltose/galactoside acetyltransferase" evidence="3">
    <location>
        <begin position="14"/>
        <end position="59"/>
    </location>
</feature>